<dbReference type="EMBL" id="ML220133">
    <property type="protein sequence ID" value="TGZ79243.1"/>
    <property type="molecule type" value="Genomic_DNA"/>
</dbReference>
<dbReference type="AlphaFoldDB" id="A0A4S2MQ11"/>
<protein>
    <submittedName>
        <fullName evidence="2">Uncharacterized protein</fullName>
    </submittedName>
</protein>
<evidence type="ECO:0000256" key="1">
    <source>
        <dbReference type="SAM" id="MobiDB-lite"/>
    </source>
</evidence>
<reference evidence="2 3" key="1">
    <citation type="submission" date="2019-04" db="EMBL/GenBank/DDBJ databases">
        <title>Comparative genomics and transcriptomics to analyze fruiting body development in filamentous ascomycetes.</title>
        <authorList>
            <consortium name="DOE Joint Genome Institute"/>
            <person name="Lutkenhaus R."/>
            <person name="Traeger S."/>
            <person name="Breuer J."/>
            <person name="Kuo A."/>
            <person name="Lipzen A."/>
            <person name="Pangilinan J."/>
            <person name="Dilworth D."/>
            <person name="Sandor L."/>
            <person name="Poggeler S."/>
            <person name="Barry K."/>
            <person name="Grigoriev I.V."/>
            <person name="Nowrousian M."/>
        </authorList>
    </citation>
    <scope>NUCLEOTIDE SEQUENCE [LARGE SCALE GENOMIC DNA]</scope>
    <source>
        <strain evidence="2 3">CBS 389.68</strain>
    </source>
</reference>
<accession>A0A4S2MQ11</accession>
<proteinExistence type="predicted"/>
<evidence type="ECO:0000313" key="2">
    <source>
        <dbReference type="EMBL" id="TGZ79243.1"/>
    </source>
</evidence>
<dbReference type="InParanoid" id="A0A4S2MQ11"/>
<evidence type="ECO:0000313" key="3">
    <source>
        <dbReference type="Proteomes" id="UP000298138"/>
    </source>
</evidence>
<feature type="region of interest" description="Disordered" evidence="1">
    <location>
        <begin position="53"/>
        <end position="73"/>
    </location>
</feature>
<keyword evidence="3" id="KW-1185">Reference proteome</keyword>
<organism evidence="2 3">
    <name type="scientific">Ascodesmis nigricans</name>
    <dbReference type="NCBI Taxonomy" id="341454"/>
    <lineage>
        <taxon>Eukaryota</taxon>
        <taxon>Fungi</taxon>
        <taxon>Dikarya</taxon>
        <taxon>Ascomycota</taxon>
        <taxon>Pezizomycotina</taxon>
        <taxon>Pezizomycetes</taxon>
        <taxon>Pezizales</taxon>
        <taxon>Ascodesmidaceae</taxon>
        <taxon>Ascodesmis</taxon>
    </lineage>
</organism>
<sequence length="283" mass="31632">MTSQKHIAAIWEMLKIMEGVILKDDESFTYDPSSGERIIRGKDGVTHSIPHVCQGSTEDKKGSTSSPSCNDAQDVDNVKVNGQAVLMESRLLEIVAGLEMLPKLCVVACPPLEPPKPIFDNFLKPESLGFMEFLCDALTDEDCGNSCLRDTVDELLYNIQEPLREVLYQLAQVYKGSSQRTTYPSALKKLEKSMVTISDPELKQTLSTQMMMFFNESKNRQCQKIREVRGEFLMAHGKFLSSDHALLCALRMRSDGNGKFPASASQRAAGMGKYLKTYIKKDK</sequence>
<dbReference type="Proteomes" id="UP000298138">
    <property type="component" value="Unassembled WGS sequence"/>
</dbReference>
<gene>
    <name evidence="2" type="ORF">EX30DRAFT_342539</name>
</gene>
<name>A0A4S2MQ11_9PEZI</name>